<feature type="transmembrane region" description="Helical" evidence="1">
    <location>
        <begin position="27"/>
        <end position="46"/>
    </location>
</feature>
<dbReference type="PANTHER" id="PTHR37309:SF1">
    <property type="entry name" value="SLR0284 PROTEIN"/>
    <property type="match status" value="1"/>
</dbReference>
<keyword evidence="1" id="KW-1133">Transmembrane helix</keyword>
<accession>A0A974NK23</accession>
<dbReference type="Pfam" id="PF04020">
    <property type="entry name" value="Phage_holin_4_2"/>
    <property type="match status" value="1"/>
</dbReference>
<keyword evidence="1" id="KW-0812">Transmembrane</keyword>
<dbReference type="RefSeq" id="WP_040374313.1">
    <property type="nucleotide sequence ID" value="NZ_CP068053.1"/>
</dbReference>
<dbReference type="KEGG" id="ppsr:I6J18_17415"/>
<feature type="transmembrane region" description="Helical" evidence="1">
    <location>
        <begin position="84"/>
        <end position="106"/>
    </location>
</feature>
<evidence type="ECO:0000256" key="1">
    <source>
        <dbReference type="SAM" id="Phobius"/>
    </source>
</evidence>
<sequence length="110" mass="12115">MNIIFRFLISGFILLIIDWLLDSISIASYGTALLAVFILSIVNLLVKPLLHLISLPITILTFGLFSFVINALTFYITASFIDGFVISSFWGALIGSILLGFTQGLLTKKE</sequence>
<feature type="transmembrane region" description="Helical" evidence="1">
    <location>
        <begin position="53"/>
        <end position="78"/>
    </location>
</feature>
<dbReference type="InterPro" id="IPR007165">
    <property type="entry name" value="Phage_holin_4_2"/>
</dbReference>
<keyword evidence="3" id="KW-1185">Reference proteome</keyword>
<evidence type="ECO:0000313" key="3">
    <source>
        <dbReference type="Proteomes" id="UP000595254"/>
    </source>
</evidence>
<feature type="transmembrane region" description="Helical" evidence="1">
    <location>
        <begin position="5"/>
        <end position="21"/>
    </location>
</feature>
<reference evidence="2 3" key="1">
    <citation type="submission" date="2021-01" db="EMBL/GenBank/DDBJ databases">
        <title>FDA dAtabase for Regulatory Grade micrObial Sequences (FDA-ARGOS): Supporting development and validation of Infectious Disease Dx tests.</title>
        <authorList>
            <person name="Nelson B."/>
            <person name="Plummer A."/>
            <person name="Tallon L."/>
            <person name="Sadzewicz L."/>
            <person name="Zhao X."/>
            <person name="Boylan J."/>
            <person name="Ott S."/>
            <person name="Bowen H."/>
            <person name="Vavikolanu K."/>
            <person name="Mehta A."/>
            <person name="Aluvathingal J."/>
            <person name="Nadendla S."/>
            <person name="Myers T."/>
            <person name="Yan Y."/>
            <person name="Sichtig H."/>
        </authorList>
    </citation>
    <scope>NUCLEOTIDE SEQUENCE [LARGE SCALE GENOMIC DNA]</scope>
    <source>
        <strain evidence="2 3">FDAARGOS_1161</strain>
    </source>
</reference>
<proteinExistence type="predicted"/>
<protein>
    <submittedName>
        <fullName evidence="2">Phage holin family protein</fullName>
    </submittedName>
</protein>
<dbReference type="EMBL" id="CP068053">
    <property type="protein sequence ID" value="QQS99390.1"/>
    <property type="molecule type" value="Genomic_DNA"/>
</dbReference>
<evidence type="ECO:0000313" key="2">
    <source>
        <dbReference type="EMBL" id="QQS99390.1"/>
    </source>
</evidence>
<dbReference type="PANTHER" id="PTHR37309">
    <property type="entry name" value="SLR0284 PROTEIN"/>
    <property type="match status" value="1"/>
</dbReference>
<dbReference type="AlphaFoldDB" id="A0A974NK23"/>
<organism evidence="2 3">
    <name type="scientific">Peribacillus psychrosaccharolyticus</name>
    <name type="common">Bacillus psychrosaccharolyticus</name>
    <dbReference type="NCBI Taxonomy" id="1407"/>
    <lineage>
        <taxon>Bacteria</taxon>
        <taxon>Bacillati</taxon>
        <taxon>Bacillota</taxon>
        <taxon>Bacilli</taxon>
        <taxon>Bacillales</taxon>
        <taxon>Bacillaceae</taxon>
        <taxon>Peribacillus</taxon>
    </lineage>
</organism>
<gene>
    <name evidence="2" type="ORF">I6J18_17415</name>
</gene>
<dbReference type="Proteomes" id="UP000595254">
    <property type="component" value="Chromosome"/>
</dbReference>
<name>A0A974NK23_PERPY</name>
<keyword evidence="1" id="KW-0472">Membrane</keyword>